<dbReference type="Pfam" id="PF08367">
    <property type="entry name" value="M16C_assoc"/>
    <property type="match status" value="1"/>
</dbReference>
<organism evidence="2 3">
    <name type="scientific">Cordylochernes scorpioides</name>
    <dbReference type="NCBI Taxonomy" id="51811"/>
    <lineage>
        <taxon>Eukaryota</taxon>
        <taxon>Metazoa</taxon>
        <taxon>Ecdysozoa</taxon>
        <taxon>Arthropoda</taxon>
        <taxon>Chelicerata</taxon>
        <taxon>Arachnida</taxon>
        <taxon>Pseudoscorpiones</taxon>
        <taxon>Cheliferoidea</taxon>
        <taxon>Chernetidae</taxon>
        <taxon>Cordylochernes</taxon>
    </lineage>
</organism>
<dbReference type="SUPFAM" id="SSF63411">
    <property type="entry name" value="LuxS/MPP-like metallohydrolase"/>
    <property type="match status" value="3"/>
</dbReference>
<dbReference type="Gene3D" id="3.30.830.10">
    <property type="entry name" value="Metalloenzyme, LuxS/M16 peptidase-like"/>
    <property type="match status" value="3"/>
</dbReference>
<dbReference type="Pfam" id="PF05193">
    <property type="entry name" value="Peptidase_M16_C"/>
    <property type="match status" value="1"/>
</dbReference>
<sequence length="823" mass="91399">MLQAGVRAVESKPEVVLVEDDPCNLLQLSQEEVCVKLLCQLFHLSHQKPSPAACTNHQSYVVGDNLHGYTIQQVENVPEFSLTAVRLRHDATGADHLHIDRQDSNNTFSVAFKTVPRDDTGVAHILEHLALCGSRNFPVRDPFFKMLTRSMATFMNDFTVRTTLKSTGLQEPLESLPGCSILPQAGPCGLQAGRLEHEKVEDPSSSLQLKGVVFNEMKGVFSDPSQVFGLALLNRIFPNQTYRHNFGGSSTVIPSLTYSQLRDFHSAYYHPSNSRFVTYGDLPLADHLQAINSYVLSNFSKSPPVPAVEDQPRQAITCLPMSPHPDRQTTVGVSYMLCRLTDLQESFNLALLCSLLLDGPNSPFHKALLDSGLGLDYCPDSGYNSYTRQSTFTVGLQGIHPDSVSKVKSLIEETFDSVIQEGLPAERVEALLHSLELATKHQTTNFGLKIATSVNGIWNHGANPIDALPINRYLDSFRKSYAEDPQFPQDLVRRNFKENPHKLTLVMAPSPTYEEEIKQAESRVLENKMAALQPEDKKRIYKEGLELQEKQKMKEDVSCLPSLRVSDVSPQLTNACSLDHTTLLGGAPLQLCQQPTNCVSYLRMVADVSQLPDNLKSWLPLFSSVLPKMGARAWDFRELDQMAERRTSGLSSSLHLEESSSQSFSQGIVLSSYCLDPNLDTMVDIWTQVLNSPRFQDADRLHQLVKMAASDLAQSITYHGHHYAVKLAASTLSPYAAARESYAGLAQVLQMKELAEKFDADLFLAQLKEIAGIIFHKNNLRFALNGSHSSLEHGQHLLENLLTSLPSISTRCSVGNQASRWLG</sequence>
<dbReference type="PANTHER" id="PTHR43016:SF13">
    <property type="entry name" value="PRESEQUENCE PROTEASE, MITOCHONDRIAL"/>
    <property type="match status" value="1"/>
</dbReference>
<evidence type="ECO:0000313" key="2">
    <source>
        <dbReference type="EMBL" id="UYV62607.1"/>
    </source>
</evidence>
<dbReference type="InterPro" id="IPR013578">
    <property type="entry name" value="Peptidase_M16C_assoc"/>
</dbReference>
<protein>
    <submittedName>
        <fullName evidence="2">PITRM1</fullName>
    </submittedName>
</protein>
<evidence type="ECO:0000313" key="3">
    <source>
        <dbReference type="Proteomes" id="UP001235939"/>
    </source>
</evidence>
<gene>
    <name evidence="2" type="ORF">LAZ67_2001299</name>
</gene>
<evidence type="ECO:0000259" key="1">
    <source>
        <dbReference type="SMART" id="SM01264"/>
    </source>
</evidence>
<dbReference type="SMART" id="SM01264">
    <property type="entry name" value="M16C_associated"/>
    <property type="match status" value="1"/>
</dbReference>
<dbReference type="EMBL" id="CP092864">
    <property type="protein sequence ID" value="UYV62607.1"/>
    <property type="molecule type" value="Genomic_DNA"/>
</dbReference>
<accession>A0ABY6K131</accession>
<dbReference type="InterPro" id="IPR007863">
    <property type="entry name" value="Peptidase_M16_C"/>
</dbReference>
<dbReference type="InterPro" id="IPR011249">
    <property type="entry name" value="Metalloenz_LuxS/M16"/>
</dbReference>
<dbReference type="PANTHER" id="PTHR43016">
    <property type="entry name" value="PRESEQUENCE PROTEASE"/>
    <property type="match status" value="1"/>
</dbReference>
<reference evidence="2 3" key="1">
    <citation type="submission" date="2022-01" db="EMBL/GenBank/DDBJ databases">
        <title>A chromosomal length assembly of Cordylochernes scorpioides.</title>
        <authorList>
            <person name="Zeh D."/>
            <person name="Zeh J."/>
        </authorList>
    </citation>
    <scope>NUCLEOTIDE SEQUENCE [LARGE SCALE GENOMIC DNA]</scope>
    <source>
        <strain evidence="2">IN4F17</strain>
        <tissue evidence="2">Whole Body</tissue>
    </source>
</reference>
<proteinExistence type="predicted"/>
<feature type="domain" description="Peptidase M16C associated" evidence="1">
    <location>
        <begin position="507"/>
        <end position="754"/>
    </location>
</feature>
<name>A0ABY6K131_9ARAC</name>
<keyword evidence="3" id="KW-1185">Reference proteome</keyword>
<dbReference type="Proteomes" id="UP001235939">
    <property type="component" value="Chromosome 02"/>
</dbReference>